<dbReference type="AlphaFoldDB" id="A0A242NI71"/>
<accession>A0A242NI71</accession>
<dbReference type="Pfam" id="PF00528">
    <property type="entry name" value="BPD_transp_1"/>
    <property type="match status" value="1"/>
</dbReference>
<keyword evidence="8 9" id="KW-0472">Membrane</keyword>
<feature type="transmembrane region" description="Helical" evidence="9">
    <location>
        <begin position="60"/>
        <end position="82"/>
    </location>
</feature>
<dbReference type="InterPro" id="IPR043429">
    <property type="entry name" value="ArtM/GltK/GlnP/TcyL/YhdX-like"/>
</dbReference>
<organism evidence="11 14">
    <name type="scientific">Gilliamella apicola</name>
    <dbReference type="NCBI Taxonomy" id="1196095"/>
    <lineage>
        <taxon>Bacteria</taxon>
        <taxon>Pseudomonadati</taxon>
        <taxon>Pseudomonadota</taxon>
        <taxon>Gammaproteobacteria</taxon>
        <taxon>Orbales</taxon>
        <taxon>Orbaceae</taxon>
        <taxon>Gilliamella</taxon>
    </lineage>
</organism>
<dbReference type="Proteomes" id="UP000194977">
    <property type="component" value="Unassembled WGS sequence"/>
</dbReference>
<name>A0A242NI71_9GAMM</name>
<dbReference type="PANTHER" id="PTHR30614">
    <property type="entry name" value="MEMBRANE COMPONENT OF AMINO ACID ABC TRANSPORTER"/>
    <property type="match status" value="1"/>
</dbReference>
<dbReference type="Gene3D" id="1.10.3720.10">
    <property type="entry name" value="MetI-like"/>
    <property type="match status" value="1"/>
</dbReference>
<comment type="subcellular location">
    <subcellularLocation>
        <location evidence="1">Cell inner membrane</location>
        <topology evidence="1">Multi-pass membrane protein</topology>
    </subcellularLocation>
    <subcellularLocation>
        <location evidence="9">Cell membrane</location>
        <topology evidence="9">Multi-pass membrane protein</topology>
    </subcellularLocation>
</comment>
<evidence type="ECO:0000313" key="14">
    <source>
        <dbReference type="Proteomes" id="UP000194977"/>
    </source>
</evidence>
<keyword evidence="5 9" id="KW-0812">Transmembrane</keyword>
<feature type="transmembrane region" description="Helical" evidence="9">
    <location>
        <begin position="126"/>
        <end position="145"/>
    </location>
</feature>
<comment type="similarity">
    <text evidence="2">Belongs to the binding-protein-dependent transport system permease family. HisMQ subfamily.</text>
</comment>
<protein>
    <submittedName>
        <fullName evidence="11">ABC transporter permease</fullName>
    </submittedName>
</protein>
<keyword evidence="13" id="KW-1185">Reference proteome</keyword>
<evidence type="ECO:0000259" key="10">
    <source>
        <dbReference type="PROSITE" id="PS50928"/>
    </source>
</evidence>
<reference evidence="13 14" key="1">
    <citation type="submission" date="2017-03" db="EMBL/GenBank/DDBJ databases">
        <title>Comparative genomics of honeybee gut symbionts reveal geographically distinct and subgroup specific antibiotic resistance.</title>
        <authorList>
            <person name="Ludvigsen J."/>
            <person name="Porcellato D."/>
            <person name="Labee-Lund T.M."/>
            <person name="Amdam G.V."/>
            <person name="Rudi K."/>
        </authorList>
    </citation>
    <scope>NUCLEOTIDE SEQUENCE [LARGE SCALE GENOMIC DNA]</scope>
    <source>
        <strain evidence="11 14">A-7-12</strain>
        <strain evidence="12 13">A-9-12</strain>
    </source>
</reference>
<evidence type="ECO:0000256" key="1">
    <source>
        <dbReference type="ARBA" id="ARBA00004429"/>
    </source>
</evidence>
<dbReference type="SUPFAM" id="SSF161098">
    <property type="entry name" value="MetI-like"/>
    <property type="match status" value="1"/>
</dbReference>
<gene>
    <name evidence="12" type="ORF">B6C91_08755</name>
    <name evidence="11" type="ORF">B6D08_06775</name>
</gene>
<dbReference type="NCBIfam" id="TIGR01726">
    <property type="entry name" value="HEQRo_perm_3TM"/>
    <property type="match status" value="1"/>
</dbReference>
<evidence type="ECO:0000256" key="7">
    <source>
        <dbReference type="ARBA" id="ARBA00022989"/>
    </source>
</evidence>
<proteinExistence type="inferred from homology"/>
<keyword evidence="7 9" id="KW-1133">Transmembrane helix</keyword>
<dbReference type="Proteomes" id="UP000194800">
    <property type="component" value="Unassembled WGS sequence"/>
</dbReference>
<comment type="caution">
    <text evidence="11">The sequence shown here is derived from an EMBL/GenBank/DDBJ whole genome shotgun (WGS) entry which is preliminary data.</text>
</comment>
<dbReference type="RefSeq" id="WP_086300920.1">
    <property type="nucleotide sequence ID" value="NZ_MZNE01000009.1"/>
</dbReference>
<feature type="transmembrane region" description="Helical" evidence="9">
    <location>
        <begin position="196"/>
        <end position="219"/>
    </location>
</feature>
<feature type="transmembrane region" description="Helical" evidence="9">
    <location>
        <begin position="94"/>
        <end position="114"/>
    </location>
</feature>
<dbReference type="CDD" id="cd06261">
    <property type="entry name" value="TM_PBP2"/>
    <property type="match status" value="1"/>
</dbReference>
<dbReference type="GO" id="GO:0022857">
    <property type="term" value="F:transmembrane transporter activity"/>
    <property type="evidence" value="ECO:0007669"/>
    <property type="project" value="InterPro"/>
</dbReference>
<evidence type="ECO:0000256" key="4">
    <source>
        <dbReference type="ARBA" id="ARBA00022475"/>
    </source>
</evidence>
<keyword evidence="3 9" id="KW-0813">Transport</keyword>
<dbReference type="OrthoDB" id="9809799at2"/>
<evidence type="ECO:0000256" key="6">
    <source>
        <dbReference type="ARBA" id="ARBA00022970"/>
    </source>
</evidence>
<dbReference type="InterPro" id="IPR000515">
    <property type="entry name" value="MetI-like"/>
</dbReference>
<feature type="transmembrane region" description="Helical" evidence="9">
    <location>
        <begin position="20"/>
        <end position="48"/>
    </location>
</feature>
<dbReference type="PANTHER" id="PTHR30614:SF21">
    <property type="entry name" value="AMINO ACID ABC TRANSPORTER PERMEASE"/>
    <property type="match status" value="1"/>
</dbReference>
<evidence type="ECO:0000313" key="11">
    <source>
        <dbReference type="EMBL" id="OTP99761.1"/>
    </source>
</evidence>
<evidence type="ECO:0000256" key="8">
    <source>
        <dbReference type="ARBA" id="ARBA00023136"/>
    </source>
</evidence>
<dbReference type="GO" id="GO:0006865">
    <property type="term" value="P:amino acid transport"/>
    <property type="evidence" value="ECO:0007669"/>
    <property type="project" value="UniProtKB-KW"/>
</dbReference>
<dbReference type="EMBL" id="NART01000037">
    <property type="protein sequence ID" value="OTQ09587.1"/>
    <property type="molecule type" value="Genomic_DNA"/>
</dbReference>
<evidence type="ECO:0000256" key="2">
    <source>
        <dbReference type="ARBA" id="ARBA00010072"/>
    </source>
</evidence>
<evidence type="ECO:0000256" key="3">
    <source>
        <dbReference type="ARBA" id="ARBA00022448"/>
    </source>
</evidence>
<evidence type="ECO:0000313" key="12">
    <source>
        <dbReference type="EMBL" id="OTQ09587.1"/>
    </source>
</evidence>
<dbReference type="GO" id="GO:0043190">
    <property type="term" value="C:ATP-binding cassette (ABC) transporter complex"/>
    <property type="evidence" value="ECO:0007669"/>
    <property type="project" value="InterPro"/>
</dbReference>
<evidence type="ECO:0000313" key="13">
    <source>
        <dbReference type="Proteomes" id="UP000194800"/>
    </source>
</evidence>
<dbReference type="PROSITE" id="PS50928">
    <property type="entry name" value="ABC_TM1"/>
    <property type="match status" value="1"/>
</dbReference>
<sequence length="227" mass="25169">MELKGLEVIYNNLSYMMWGNFLGGIFLTLLMSLAAIVFSSFMGVLAGVGLTVSKGLVRSLFIGVLGFLRAIPVIMLIFWTYFLLPVLFNVDVPAITTVVFALSVIGAAYIGHSVHAGMIAVSKDQWQAAFSLGLSKTQVIIYIILPQALKMMMPSFVNQWVSLIKDTSLAYVVGVAEFTFIATQINNRSMVYPTEIFLFVIIVYFIICLSLDIAVSFLAKRCWFSTR</sequence>
<evidence type="ECO:0000256" key="9">
    <source>
        <dbReference type="RuleBase" id="RU363032"/>
    </source>
</evidence>
<dbReference type="InterPro" id="IPR035906">
    <property type="entry name" value="MetI-like_sf"/>
</dbReference>
<dbReference type="EMBL" id="NARP01000014">
    <property type="protein sequence ID" value="OTP99761.1"/>
    <property type="molecule type" value="Genomic_DNA"/>
</dbReference>
<evidence type="ECO:0000256" key="5">
    <source>
        <dbReference type="ARBA" id="ARBA00022692"/>
    </source>
</evidence>
<keyword evidence="6" id="KW-0029">Amino-acid transport</keyword>
<keyword evidence="4" id="KW-1003">Cell membrane</keyword>
<dbReference type="InterPro" id="IPR010065">
    <property type="entry name" value="AA_ABC_transptr_permease_3TM"/>
</dbReference>
<feature type="domain" description="ABC transmembrane type-1" evidence="10">
    <location>
        <begin position="25"/>
        <end position="215"/>
    </location>
</feature>